<dbReference type="EMBL" id="QPKB01000007">
    <property type="protein sequence ID" value="RWR89546.1"/>
    <property type="molecule type" value="Genomic_DNA"/>
</dbReference>
<feature type="domain" description="Response regulatory" evidence="9">
    <location>
        <begin position="35"/>
        <end position="153"/>
    </location>
</feature>
<evidence type="ECO:0000256" key="6">
    <source>
        <dbReference type="PROSITE-ProRule" id="PRU00169"/>
    </source>
</evidence>
<feature type="compositionally biased region" description="Polar residues" evidence="8">
    <location>
        <begin position="541"/>
        <end position="551"/>
    </location>
</feature>
<dbReference type="InterPro" id="IPR001789">
    <property type="entry name" value="Sig_transdc_resp-reg_receiver"/>
</dbReference>
<comment type="subcellular location">
    <subcellularLocation>
        <location evidence="1 7">Nucleus</location>
    </subcellularLocation>
</comment>
<proteinExistence type="inferred from homology"/>
<accession>A0A443PFH3</accession>
<dbReference type="PANTHER" id="PTHR43874:SF146">
    <property type="entry name" value="TWO-COMPONENT RESPONSE REGULATOR-LIKE APRR9"/>
    <property type="match status" value="1"/>
</dbReference>
<feature type="region of interest" description="Disordered" evidence="8">
    <location>
        <begin position="430"/>
        <end position="460"/>
    </location>
</feature>
<dbReference type="GO" id="GO:0000160">
    <property type="term" value="P:phosphorelay signal transduction system"/>
    <property type="evidence" value="ECO:0007669"/>
    <property type="project" value="UniProtKB-KW"/>
</dbReference>
<evidence type="ECO:0000256" key="5">
    <source>
        <dbReference type="ARBA" id="ARBA00023242"/>
    </source>
</evidence>
<organism evidence="11 12">
    <name type="scientific">Cinnamomum micranthum f. kanehirae</name>
    <dbReference type="NCBI Taxonomy" id="337451"/>
    <lineage>
        <taxon>Eukaryota</taxon>
        <taxon>Viridiplantae</taxon>
        <taxon>Streptophyta</taxon>
        <taxon>Embryophyta</taxon>
        <taxon>Tracheophyta</taxon>
        <taxon>Spermatophyta</taxon>
        <taxon>Magnoliopsida</taxon>
        <taxon>Magnoliidae</taxon>
        <taxon>Laurales</taxon>
        <taxon>Lauraceae</taxon>
        <taxon>Cinnamomum</taxon>
    </lineage>
</organism>
<keyword evidence="5 7" id="KW-0539">Nucleus</keyword>
<feature type="domain" description="CCT" evidence="10">
    <location>
        <begin position="662"/>
        <end position="704"/>
    </location>
</feature>
<evidence type="ECO:0000313" key="11">
    <source>
        <dbReference type="EMBL" id="RWR89546.1"/>
    </source>
</evidence>
<keyword evidence="12" id="KW-1185">Reference proteome</keyword>
<dbReference type="PANTHER" id="PTHR43874">
    <property type="entry name" value="TWO-COMPONENT RESPONSE REGULATOR"/>
    <property type="match status" value="1"/>
</dbReference>
<dbReference type="Gene3D" id="3.40.50.2300">
    <property type="match status" value="1"/>
</dbReference>
<dbReference type="PROSITE" id="PS50110">
    <property type="entry name" value="RESPONSE_REGULATORY"/>
    <property type="match status" value="1"/>
</dbReference>
<dbReference type="AlphaFoldDB" id="A0A443PFH3"/>
<comment type="similarity">
    <text evidence="2">Belongs to the ARR-like family.</text>
</comment>
<evidence type="ECO:0000313" key="12">
    <source>
        <dbReference type="Proteomes" id="UP000283530"/>
    </source>
</evidence>
<dbReference type="Pfam" id="PF06203">
    <property type="entry name" value="CCT"/>
    <property type="match status" value="1"/>
</dbReference>
<dbReference type="SUPFAM" id="SSF52172">
    <property type="entry name" value="CheY-like"/>
    <property type="match status" value="1"/>
</dbReference>
<dbReference type="OrthoDB" id="60033at2759"/>
<dbReference type="Proteomes" id="UP000283530">
    <property type="component" value="Unassembled WGS sequence"/>
</dbReference>
<feature type="region of interest" description="Disordered" evidence="8">
    <location>
        <begin position="541"/>
        <end position="596"/>
    </location>
</feature>
<feature type="compositionally biased region" description="Basic and acidic residues" evidence="8">
    <location>
        <begin position="571"/>
        <end position="588"/>
    </location>
</feature>
<keyword evidence="3" id="KW-0902">Two-component regulatory system</keyword>
<reference evidence="11 12" key="1">
    <citation type="journal article" date="2019" name="Nat. Plants">
        <title>Stout camphor tree genome fills gaps in understanding of flowering plant genome evolution.</title>
        <authorList>
            <person name="Chaw S.M."/>
            <person name="Liu Y.C."/>
            <person name="Wu Y.W."/>
            <person name="Wang H.Y."/>
            <person name="Lin C.I."/>
            <person name="Wu C.S."/>
            <person name="Ke H.M."/>
            <person name="Chang L.Y."/>
            <person name="Hsu C.Y."/>
            <person name="Yang H.T."/>
            <person name="Sudianto E."/>
            <person name="Hsu M.H."/>
            <person name="Wu K.P."/>
            <person name="Wang L.N."/>
            <person name="Leebens-Mack J.H."/>
            <person name="Tsai I.J."/>
        </authorList>
    </citation>
    <scope>NUCLEOTIDE SEQUENCE [LARGE SCALE GENOMIC DNA]</scope>
    <source>
        <strain evidence="12">cv. Chaw 1501</strain>
        <tissue evidence="11">Young leaves</tissue>
    </source>
</reference>
<dbReference type="InterPro" id="IPR010402">
    <property type="entry name" value="CCT_domain"/>
</dbReference>
<dbReference type="SMART" id="SM00448">
    <property type="entry name" value="REC"/>
    <property type="match status" value="1"/>
</dbReference>
<keyword evidence="4" id="KW-0090">Biological rhythms</keyword>
<name>A0A443PFH3_9MAGN</name>
<dbReference type="GO" id="GO:0005634">
    <property type="term" value="C:nucleus"/>
    <property type="evidence" value="ECO:0007669"/>
    <property type="project" value="UniProtKB-SubCell"/>
</dbReference>
<dbReference type="STRING" id="337451.A0A443PFH3"/>
<dbReference type="InterPro" id="IPR045279">
    <property type="entry name" value="ARR-like"/>
</dbReference>
<evidence type="ECO:0000256" key="8">
    <source>
        <dbReference type="SAM" id="MobiDB-lite"/>
    </source>
</evidence>
<dbReference type="GO" id="GO:0048511">
    <property type="term" value="P:rhythmic process"/>
    <property type="evidence" value="ECO:0007669"/>
    <property type="project" value="UniProtKB-KW"/>
</dbReference>
<evidence type="ECO:0000256" key="4">
    <source>
        <dbReference type="ARBA" id="ARBA00023108"/>
    </source>
</evidence>
<comment type="caution">
    <text evidence="6">Lacks conserved residue(s) required for the propagation of feature annotation.</text>
</comment>
<dbReference type="InterPro" id="IPR011006">
    <property type="entry name" value="CheY-like_superfamily"/>
</dbReference>
<dbReference type="Pfam" id="PF00072">
    <property type="entry name" value="Response_reg"/>
    <property type="match status" value="1"/>
</dbReference>
<sequence>MEEVAAASVEETNINEKKSPGSVGCATFLPRMFLRVLLVEGDDSTRHIIAALLRKCSYKVAAVADGLKAWETLKEKSHNIDLILTEVDLPSISGFGLLTLIMEHEICKTIPVIMMSKHDSMSTVFKCMLKGAADFLVKPIRKNELRNLWQHVWRRTSSNGVRQAAQDGNLAHQTLDATSENNATSNHSSAYIAHLQKNKECSEKGSVAQSSCTKPDMEAESADVHNMQEEPLHLNCFCNSLVINTNEKTCEEKARLGDTSLMGGDGNGGKSMKLSPQETPHNQAIDSAESILQEKTAYPRIMSGDEAVVSSSYKYDATIMLETDDHSNRLVEPSKEAIDLIGAINNQTQCRYQHNDHTVVEGYVSKCAENIFDAKDGMRESSTLPLLELSLRRTQSDGCQNQEIEVKYGLNHSNASAFSWYSNRTLQPPFQSSTRYTEPQKDTSVSHKTLSDKGNANPNDHEWIAMPHNSNQEVPCFRFVSPDPERVVFPCSQLGFFPVPVPMQGVSLDGLSAGHPLVQHVFSSGSGFPLWSTNSTSQQEAIHVSSSNRSNPEAHPSKQNHHTCDQSGDEPVFHDEHKQQSEESKEDPGYISSTTGRSGSTILCNAITSQFDSSGCGSACKGSNGDATAAALPRVTVETRNNEGILAHDRTGMLDFQRSSHREVALTKFRLKRKDRCYEKKVRYHSRKRLAEQRPRVKGQFVRQVQCDPHPPSMETDHCCVDSSAA</sequence>
<comment type="caution">
    <text evidence="11">The sequence shown here is derived from an EMBL/GenBank/DDBJ whole genome shotgun (WGS) entry which is preliminary data.</text>
</comment>
<evidence type="ECO:0000256" key="7">
    <source>
        <dbReference type="PROSITE-ProRule" id="PRU00357"/>
    </source>
</evidence>
<evidence type="ECO:0000259" key="10">
    <source>
        <dbReference type="PROSITE" id="PS51017"/>
    </source>
</evidence>
<gene>
    <name evidence="11" type="ORF">CKAN_01860800</name>
</gene>
<dbReference type="CDD" id="cd17582">
    <property type="entry name" value="psREC_PRR"/>
    <property type="match status" value="1"/>
</dbReference>
<protein>
    <submittedName>
        <fullName evidence="11">Two-component response regulator-like protein APRR5 isoform X1</fullName>
    </submittedName>
</protein>
<feature type="compositionally biased region" description="Basic and acidic residues" evidence="8">
    <location>
        <begin position="438"/>
        <end position="451"/>
    </location>
</feature>
<evidence type="ECO:0000256" key="3">
    <source>
        <dbReference type="ARBA" id="ARBA00023012"/>
    </source>
</evidence>
<evidence type="ECO:0000256" key="2">
    <source>
        <dbReference type="ARBA" id="ARBA00010330"/>
    </source>
</evidence>
<dbReference type="PROSITE" id="PS51017">
    <property type="entry name" value="CCT"/>
    <property type="match status" value="1"/>
</dbReference>
<evidence type="ECO:0000256" key="1">
    <source>
        <dbReference type="ARBA" id="ARBA00004123"/>
    </source>
</evidence>
<evidence type="ECO:0000259" key="9">
    <source>
        <dbReference type="PROSITE" id="PS50110"/>
    </source>
</evidence>
<dbReference type="GO" id="GO:0009736">
    <property type="term" value="P:cytokinin-activated signaling pathway"/>
    <property type="evidence" value="ECO:0007669"/>
    <property type="project" value="InterPro"/>
</dbReference>